<sequence>MGRAEARRARQRGGTRRVAARSQSDGIRPRGARRAAKGRGGKRRLFTWKRVIGTLFGLCLLAMGAFVALYIFVPVPPANAQAEQQSNVYKYADGKLITRTGEVNREIVGLDRVPKEVQQTFVAAENKTFYKDQGVDIKGTARGVVNTLTGKGKQGGSTITQQYVKNFYLNQDQTVTRKLKELVISLKVDGKYSKKEILAGYINTSYYGRGAYGIQAAAQAYYGIDAEKLDVSQGAYLAALLQAPSQYDWTSASDTSRKLVKQRWNYVLDNMVEQKWLDAGKRAGLKFDVPEKPKAEAGRAGQAGYLVDAADDQIVAELERRGDTREDAIAKVKAGGWTVTLNVQSKKQKELKKAVDAQLNDKLDSDKRKVDAAVQAGAVSVDPKTGQVVALYGGEDYAKHYLSNATRRDYQPGSTFKPVILAAALENDAQTQEGQAIQAGTVYDGTSGRPVVGGEKAYAPPNEGKKDYGNITVQKAMDNSVNSVFAQMGADVGMDRVARTASDLGMQKIATDPAMTLGSMGASPMDMAGVYATLDNHGKKVTPSILRTATHKDREQIKPEPLGEQVVQRGTADSVTSVLQGVVNDGTGSVVGSGQYAGKYEAAGKTGTSDNNVSAWFAGYTPEMVTVVGMFGEAPEGGGDLKRPDKSPAKVGDHVSLAGAGGDGKIHGSGFPSRIWAAYTLGALNGGSDAEFDLDTDMGTGVRPPAEPTTEAPSDEPTGTPSDTPTSEDPTTAPPTTEPPTSSAPPTDPTDDPTIEPPTDEPSGSWGIPTEPSDGGDTQRKPGRD</sequence>
<dbReference type="InterPro" id="IPR012338">
    <property type="entry name" value="Beta-lactam/transpept-like"/>
</dbReference>
<comment type="caution">
    <text evidence="18">The sequence shown here is derived from an EMBL/GenBank/DDBJ whole genome shotgun (WGS) entry which is preliminary data.</text>
</comment>
<evidence type="ECO:0000256" key="4">
    <source>
        <dbReference type="ARBA" id="ARBA00022670"/>
    </source>
</evidence>
<dbReference type="Pfam" id="PF00912">
    <property type="entry name" value="Transgly"/>
    <property type="match status" value="1"/>
</dbReference>
<feature type="compositionally biased region" description="Basic residues" evidence="14">
    <location>
        <begin position="9"/>
        <end position="19"/>
    </location>
</feature>
<evidence type="ECO:0000313" key="19">
    <source>
        <dbReference type="Proteomes" id="UP000598297"/>
    </source>
</evidence>
<comment type="catalytic activity">
    <reaction evidence="12">
        <text>Preferential cleavage: (Ac)2-L-Lys-D-Ala-|-D-Ala. Also transpeptidation of peptidyl-alanyl moieties that are N-acyl substituents of D-alanine.</text>
        <dbReference type="EC" id="3.4.16.4"/>
    </reaction>
</comment>
<feature type="domain" description="Penicillin-binding protein transpeptidase" evidence="16">
    <location>
        <begin position="377"/>
        <end position="623"/>
    </location>
</feature>
<comment type="similarity">
    <text evidence="1">In the C-terminal section; belongs to the transpeptidase family.</text>
</comment>
<dbReference type="InterPro" id="IPR050396">
    <property type="entry name" value="Glycosyltr_51/Transpeptidase"/>
</dbReference>
<feature type="region of interest" description="Disordered" evidence="14">
    <location>
        <begin position="690"/>
        <end position="785"/>
    </location>
</feature>
<feature type="compositionally biased region" description="Basic residues" evidence="14">
    <location>
        <begin position="30"/>
        <end position="39"/>
    </location>
</feature>
<dbReference type="OrthoDB" id="8865355at2"/>
<evidence type="ECO:0000256" key="5">
    <source>
        <dbReference type="ARBA" id="ARBA00022676"/>
    </source>
</evidence>
<dbReference type="GO" id="GO:0009252">
    <property type="term" value="P:peptidoglycan biosynthetic process"/>
    <property type="evidence" value="ECO:0007669"/>
    <property type="project" value="UniProtKB-KW"/>
</dbReference>
<feature type="region of interest" description="Disordered" evidence="14">
    <location>
        <begin position="1"/>
        <end position="39"/>
    </location>
</feature>
<accession>A0A964ULR9</accession>
<reference evidence="18" key="1">
    <citation type="submission" date="2020-01" db="EMBL/GenBank/DDBJ databases">
        <title>Whole-genome analyses of novel actinobacteria.</title>
        <authorList>
            <person name="Sahin N."/>
        </authorList>
    </citation>
    <scope>NUCLEOTIDE SEQUENCE</scope>
    <source>
        <strain evidence="18">YC537</strain>
    </source>
</reference>
<feature type="domain" description="Glycosyl transferase family 51" evidence="17">
    <location>
        <begin position="94"/>
        <end position="271"/>
    </location>
</feature>
<dbReference type="PANTHER" id="PTHR32282:SF34">
    <property type="entry name" value="PENICILLIN-BINDING PROTEIN 1A"/>
    <property type="match status" value="1"/>
</dbReference>
<dbReference type="GO" id="GO:0008955">
    <property type="term" value="F:peptidoglycan glycosyltransferase activity"/>
    <property type="evidence" value="ECO:0007669"/>
    <property type="project" value="UniProtKB-EC"/>
</dbReference>
<dbReference type="GO" id="GO:0009002">
    <property type="term" value="F:serine-type D-Ala-D-Ala carboxypeptidase activity"/>
    <property type="evidence" value="ECO:0007669"/>
    <property type="project" value="UniProtKB-EC"/>
</dbReference>
<dbReference type="InterPro" id="IPR023346">
    <property type="entry name" value="Lysozyme-like_dom_sf"/>
</dbReference>
<dbReference type="FunFam" id="1.10.3810.10:FF:000001">
    <property type="entry name" value="Penicillin-binding protein 1A"/>
    <property type="match status" value="1"/>
</dbReference>
<evidence type="ECO:0000256" key="9">
    <source>
        <dbReference type="ARBA" id="ARBA00022984"/>
    </source>
</evidence>
<keyword evidence="11" id="KW-0961">Cell wall biogenesis/degradation</keyword>
<dbReference type="SUPFAM" id="SSF53955">
    <property type="entry name" value="Lysozyme-like"/>
    <property type="match status" value="1"/>
</dbReference>
<comment type="catalytic activity">
    <reaction evidence="13">
        <text>[GlcNAc-(1-&gt;4)-Mur2Ac(oyl-L-Ala-gamma-D-Glu-L-Lys-D-Ala-D-Ala)](n)-di-trans,octa-cis-undecaprenyl diphosphate + beta-D-GlcNAc-(1-&gt;4)-Mur2Ac(oyl-L-Ala-gamma-D-Glu-L-Lys-D-Ala-D-Ala)-di-trans,octa-cis-undecaprenyl diphosphate = [GlcNAc-(1-&gt;4)-Mur2Ac(oyl-L-Ala-gamma-D-Glu-L-Lys-D-Ala-D-Ala)](n+1)-di-trans,octa-cis-undecaprenyl diphosphate + di-trans,octa-cis-undecaprenyl diphosphate + H(+)</text>
        <dbReference type="Rhea" id="RHEA:23708"/>
        <dbReference type="Rhea" id="RHEA-COMP:9602"/>
        <dbReference type="Rhea" id="RHEA-COMP:9603"/>
        <dbReference type="ChEBI" id="CHEBI:15378"/>
        <dbReference type="ChEBI" id="CHEBI:58405"/>
        <dbReference type="ChEBI" id="CHEBI:60033"/>
        <dbReference type="ChEBI" id="CHEBI:78435"/>
        <dbReference type="EC" id="2.4.99.28"/>
    </reaction>
</comment>
<evidence type="ECO:0000259" key="16">
    <source>
        <dbReference type="Pfam" id="PF00905"/>
    </source>
</evidence>
<evidence type="ECO:0000256" key="1">
    <source>
        <dbReference type="ARBA" id="ARBA00007090"/>
    </source>
</evidence>
<dbReference type="GO" id="GO:0008360">
    <property type="term" value="P:regulation of cell shape"/>
    <property type="evidence" value="ECO:0007669"/>
    <property type="project" value="UniProtKB-KW"/>
</dbReference>
<keyword evidence="8" id="KW-0133">Cell shape</keyword>
<keyword evidence="7" id="KW-0378">Hydrolase</keyword>
<keyword evidence="6" id="KW-0808">Transferase</keyword>
<dbReference type="InterPro" id="IPR036950">
    <property type="entry name" value="PBP_transglycosylase"/>
</dbReference>
<keyword evidence="9" id="KW-0573">Peptidoglycan synthesis</keyword>
<keyword evidence="4" id="KW-0645">Protease</keyword>
<evidence type="ECO:0000256" key="7">
    <source>
        <dbReference type="ARBA" id="ARBA00022801"/>
    </source>
</evidence>
<keyword evidence="10" id="KW-0511">Multifunctional enzyme</keyword>
<evidence type="ECO:0000256" key="2">
    <source>
        <dbReference type="ARBA" id="ARBA00007739"/>
    </source>
</evidence>
<keyword evidence="15" id="KW-1133">Transmembrane helix</keyword>
<evidence type="ECO:0000256" key="15">
    <source>
        <dbReference type="SAM" id="Phobius"/>
    </source>
</evidence>
<dbReference type="GO" id="GO:0071555">
    <property type="term" value="P:cell wall organization"/>
    <property type="evidence" value="ECO:0007669"/>
    <property type="project" value="UniProtKB-KW"/>
</dbReference>
<feature type="transmembrane region" description="Helical" evidence="15">
    <location>
        <begin position="51"/>
        <end position="73"/>
    </location>
</feature>
<keyword evidence="5" id="KW-0328">Glycosyltransferase</keyword>
<comment type="similarity">
    <text evidence="2">In the N-terminal section; belongs to the glycosyltransferase 51 family.</text>
</comment>
<feature type="compositionally biased region" description="Pro residues" evidence="14">
    <location>
        <begin position="732"/>
        <end position="748"/>
    </location>
</feature>
<evidence type="ECO:0000256" key="8">
    <source>
        <dbReference type="ARBA" id="ARBA00022960"/>
    </source>
</evidence>
<dbReference type="SUPFAM" id="SSF56601">
    <property type="entry name" value="beta-lactamase/transpeptidase-like"/>
    <property type="match status" value="1"/>
</dbReference>
<dbReference type="InterPro" id="IPR001264">
    <property type="entry name" value="Glyco_trans_51"/>
</dbReference>
<evidence type="ECO:0000256" key="10">
    <source>
        <dbReference type="ARBA" id="ARBA00023268"/>
    </source>
</evidence>
<evidence type="ECO:0000256" key="6">
    <source>
        <dbReference type="ARBA" id="ARBA00022679"/>
    </source>
</evidence>
<name>A0A964ULR9_9ACTN</name>
<dbReference type="InterPro" id="IPR001460">
    <property type="entry name" value="PCN-bd_Tpept"/>
</dbReference>
<dbReference type="GO" id="GO:0006508">
    <property type="term" value="P:proteolysis"/>
    <property type="evidence" value="ECO:0007669"/>
    <property type="project" value="UniProtKB-KW"/>
</dbReference>
<dbReference type="PANTHER" id="PTHR32282">
    <property type="entry name" value="BINDING PROTEIN TRANSPEPTIDASE, PUTATIVE-RELATED"/>
    <property type="match status" value="1"/>
</dbReference>
<evidence type="ECO:0000256" key="14">
    <source>
        <dbReference type="SAM" id="MobiDB-lite"/>
    </source>
</evidence>
<dbReference type="Pfam" id="PF00905">
    <property type="entry name" value="Transpeptidase"/>
    <property type="match status" value="1"/>
</dbReference>
<dbReference type="Gene3D" id="3.40.710.10">
    <property type="entry name" value="DD-peptidase/beta-lactamase superfamily"/>
    <property type="match status" value="1"/>
</dbReference>
<dbReference type="Gene3D" id="1.10.3810.10">
    <property type="entry name" value="Biosynthetic peptidoglycan transglycosylase-like"/>
    <property type="match status" value="1"/>
</dbReference>
<dbReference type="RefSeq" id="WP_161695332.1">
    <property type="nucleotide sequence ID" value="NZ_JAAAHS010000038.1"/>
</dbReference>
<evidence type="ECO:0000259" key="17">
    <source>
        <dbReference type="Pfam" id="PF00912"/>
    </source>
</evidence>
<dbReference type="GO" id="GO:0030288">
    <property type="term" value="C:outer membrane-bounded periplasmic space"/>
    <property type="evidence" value="ECO:0007669"/>
    <property type="project" value="TreeGrafter"/>
</dbReference>
<organism evidence="18 19">
    <name type="scientific">Streptomyces boluensis</name>
    <dbReference type="NCBI Taxonomy" id="1775135"/>
    <lineage>
        <taxon>Bacteria</taxon>
        <taxon>Bacillati</taxon>
        <taxon>Actinomycetota</taxon>
        <taxon>Actinomycetes</taxon>
        <taxon>Kitasatosporales</taxon>
        <taxon>Streptomycetaceae</taxon>
        <taxon>Streptomyces</taxon>
    </lineage>
</organism>
<protein>
    <submittedName>
        <fullName evidence="18">Penicillin-binding protein</fullName>
    </submittedName>
</protein>
<keyword evidence="15" id="KW-0472">Membrane</keyword>
<keyword evidence="19" id="KW-1185">Reference proteome</keyword>
<gene>
    <name evidence="18" type="ORF">GUY60_08095</name>
</gene>
<evidence type="ECO:0000256" key="3">
    <source>
        <dbReference type="ARBA" id="ARBA00022645"/>
    </source>
</evidence>
<keyword evidence="3" id="KW-0121">Carboxypeptidase</keyword>
<dbReference type="AlphaFoldDB" id="A0A964ULR9"/>
<evidence type="ECO:0000256" key="12">
    <source>
        <dbReference type="ARBA" id="ARBA00034000"/>
    </source>
</evidence>
<evidence type="ECO:0000313" key="18">
    <source>
        <dbReference type="EMBL" id="NBE51386.1"/>
    </source>
</evidence>
<dbReference type="GO" id="GO:0008658">
    <property type="term" value="F:penicillin binding"/>
    <property type="evidence" value="ECO:0007669"/>
    <property type="project" value="InterPro"/>
</dbReference>
<evidence type="ECO:0000256" key="13">
    <source>
        <dbReference type="ARBA" id="ARBA00049902"/>
    </source>
</evidence>
<evidence type="ECO:0000256" key="11">
    <source>
        <dbReference type="ARBA" id="ARBA00023316"/>
    </source>
</evidence>
<dbReference type="EMBL" id="JAAAHS010000038">
    <property type="protein sequence ID" value="NBE51386.1"/>
    <property type="molecule type" value="Genomic_DNA"/>
</dbReference>
<proteinExistence type="inferred from homology"/>
<keyword evidence="15" id="KW-0812">Transmembrane</keyword>
<feature type="compositionally biased region" description="Low complexity" evidence="14">
    <location>
        <begin position="715"/>
        <end position="731"/>
    </location>
</feature>
<dbReference type="Proteomes" id="UP000598297">
    <property type="component" value="Unassembled WGS sequence"/>
</dbReference>